<reference evidence="1 2" key="1">
    <citation type="submission" date="2021-06" db="EMBL/GenBank/DDBJ databases">
        <authorList>
            <person name="Palmer J.M."/>
        </authorList>
    </citation>
    <scope>NUCLEOTIDE SEQUENCE [LARGE SCALE GENOMIC DNA]</scope>
    <source>
        <strain evidence="1 2">CL_MEX2019</strain>
        <tissue evidence="1">Muscle</tissue>
    </source>
</reference>
<comment type="caution">
    <text evidence="1">The sequence shown here is derived from an EMBL/GenBank/DDBJ whole genome shotgun (WGS) entry which is preliminary data.</text>
</comment>
<organism evidence="1 2">
    <name type="scientific">Characodon lateralis</name>
    <dbReference type="NCBI Taxonomy" id="208331"/>
    <lineage>
        <taxon>Eukaryota</taxon>
        <taxon>Metazoa</taxon>
        <taxon>Chordata</taxon>
        <taxon>Craniata</taxon>
        <taxon>Vertebrata</taxon>
        <taxon>Euteleostomi</taxon>
        <taxon>Actinopterygii</taxon>
        <taxon>Neopterygii</taxon>
        <taxon>Teleostei</taxon>
        <taxon>Neoteleostei</taxon>
        <taxon>Acanthomorphata</taxon>
        <taxon>Ovalentaria</taxon>
        <taxon>Atherinomorphae</taxon>
        <taxon>Cyprinodontiformes</taxon>
        <taxon>Goodeidae</taxon>
        <taxon>Characodon</taxon>
    </lineage>
</organism>
<accession>A0ABU7F7V7</accession>
<name>A0ABU7F7V7_9TELE</name>
<dbReference type="Proteomes" id="UP001352852">
    <property type="component" value="Unassembled WGS sequence"/>
</dbReference>
<dbReference type="EMBL" id="JAHUTJ010079660">
    <property type="protein sequence ID" value="MED6295506.1"/>
    <property type="molecule type" value="Genomic_DNA"/>
</dbReference>
<evidence type="ECO:0000313" key="1">
    <source>
        <dbReference type="EMBL" id="MED6295506.1"/>
    </source>
</evidence>
<protein>
    <submittedName>
        <fullName evidence="1">Uncharacterized protein</fullName>
    </submittedName>
</protein>
<sequence>MVVPHRQRGDTAGTWQTALIAKASRSVLRLGILCQTHAAAGPEFYIHDVVKSDRNPPTFGRSFGESGLSHSGCPKIHEALGAPLNLQIFLAWSQLNHSLELYWSPFTAAALNKNKTVEEEQDDEDRTDRNVLELQSLQIKPQPAI</sequence>
<gene>
    <name evidence="1" type="ORF">CHARACLAT_032544</name>
</gene>
<keyword evidence="2" id="KW-1185">Reference proteome</keyword>
<evidence type="ECO:0000313" key="2">
    <source>
        <dbReference type="Proteomes" id="UP001352852"/>
    </source>
</evidence>
<proteinExistence type="predicted"/>